<keyword evidence="5" id="KW-1185">Reference proteome</keyword>
<dbReference type="AlphaFoldDB" id="A0A194XFU4"/>
<evidence type="ECO:0000256" key="2">
    <source>
        <dbReference type="SAM" id="MobiDB-lite"/>
    </source>
</evidence>
<dbReference type="OrthoDB" id="3558302at2759"/>
<dbReference type="PROSITE" id="PS50157">
    <property type="entry name" value="ZINC_FINGER_C2H2_2"/>
    <property type="match status" value="1"/>
</dbReference>
<dbReference type="GO" id="GO:0008270">
    <property type="term" value="F:zinc ion binding"/>
    <property type="evidence" value="ECO:0007669"/>
    <property type="project" value="UniProtKB-KW"/>
</dbReference>
<keyword evidence="1" id="KW-0863">Zinc-finger</keyword>
<evidence type="ECO:0000259" key="3">
    <source>
        <dbReference type="PROSITE" id="PS50157"/>
    </source>
</evidence>
<dbReference type="GeneID" id="28817789"/>
<protein>
    <recommendedName>
        <fullName evidence="3">C2H2-type domain-containing protein</fullName>
    </recommendedName>
</protein>
<organism evidence="4 5">
    <name type="scientific">Mollisia scopiformis</name>
    <name type="common">Conifer needle endophyte fungus</name>
    <name type="synonym">Phialocephala scopiformis</name>
    <dbReference type="NCBI Taxonomy" id="149040"/>
    <lineage>
        <taxon>Eukaryota</taxon>
        <taxon>Fungi</taxon>
        <taxon>Dikarya</taxon>
        <taxon>Ascomycota</taxon>
        <taxon>Pezizomycotina</taxon>
        <taxon>Leotiomycetes</taxon>
        <taxon>Helotiales</taxon>
        <taxon>Mollisiaceae</taxon>
        <taxon>Mollisia</taxon>
    </lineage>
</organism>
<feature type="region of interest" description="Disordered" evidence="2">
    <location>
        <begin position="1"/>
        <end position="46"/>
    </location>
</feature>
<feature type="compositionally biased region" description="Polar residues" evidence="2">
    <location>
        <begin position="23"/>
        <end position="40"/>
    </location>
</feature>
<dbReference type="KEGG" id="psco:LY89DRAFT_509576"/>
<name>A0A194XFU4_MOLSC</name>
<feature type="compositionally biased region" description="Low complexity" evidence="2">
    <location>
        <begin position="129"/>
        <end position="143"/>
    </location>
</feature>
<evidence type="ECO:0000256" key="1">
    <source>
        <dbReference type="PROSITE-ProRule" id="PRU00042"/>
    </source>
</evidence>
<evidence type="ECO:0000313" key="5">
    <source>
        <dbReference type="Proteomes" id="UP000070700"/>
    </source>
</evidence>
<feature type="region of interest" description="Disordered" evidence="2">
    <location>
        <begin position="116"/>
        <end position="162"/>
    </location>
</feature>
<dbReference type="Proteomes" id="UP000070700">
    <property type="component" value="Unassembled WGS sequence"/>
</dbReference>
<dbReference type="RefSeq" id="XP_018073354.1">
    <property type="nucleotide sequence ID" value="XM_018208063.1"/>
</dbReference>
<keyword evidence="1" id="KW-0479">Metal-binding</keyword>
<dbReference type="InterPro" id="IPR013087">
    <property type="entry name" value="Znf_C2H2_type"/>
</dbReference>
<evidence type="ECO:0000313" key="4">
    <source>
        <dbReference type="EMBL" id="KUJ18999.1"/>
    </source>
</evidence>
<accession>A0A194XFU4</accession>
<dbReference type="EMBL" id="KQ947412">
    <property type="protein sequence ID" value="KUJ18999.1"/>
    <property type="molecule type" value="Genomic_DNA"/>
</dbReference>
<proteinExistence type="predicted"/>
<keyword evidence="1" id="KW-0862">Zinc</keyword>
<gene>
    <name evidence="4" type="ORF">LY89DRAFT_509576</name>
</gene>
<reference evidence="4 5" key="1">
    <citation type="submission" date="2015-10" db="EMBL/GenBank/DDBJ databases">
        <title>Full genome of DAOMC 229536 Phialocephala scopiformis, a fungal endophyte of spruce producing the potent anti-insectan compound rugulosin.</title>
        <authorList>
            <consortium name="DOE Joint Genome Institute"/>
            <person name="Walker A.K."/>
            <person name="Frasz S.L."/>
            <person name="Seifert K.A."/>
            <person name="Miller J.D."/>
            <person name="Mondo S.J."/>
            <person name="Labutti K."/>
            <person name="Lipzen A."/>
            <person name="Dockter R."/>
            <person name="Kennedy M."/>
            <person name="Grigoriev I.V."/>
            <person name="Spatafora J.W."/>
        </authorList>
    </citation>
    <scope>NUCLEOTIDE SEQUENCE [LARGE SCALE GENOMIC DNA]</scope>
    <source>
        <strain evidence="4 5">CBS 120377</strain>
    </source>
</reference>
<feature type="domain" description="C2H2-type" evidence="3">
    <location>
        <begin position="217"/>
        <end position="244"/>
    </location>
</feature>
<dbReference type="InParanoid" id="A0A194XFU4"/>
<dbReference type="PANTHER" id="PTHR38166">
    <property type="entry name" value="C2H2-TYPE DOMAIN-CONTAINING PROTEIN-RELATED"/>
    <property type="match status" value="1"/>
</dbReference>
<dbReference type="PANTHER" id="PTHR38166:SF1">
    <property type="entry name" value="C2H2-TYPE DOMAIN-CONTAINING PROTEIN"/>
    <property type="match status" value="1"/>
</dbReference>
<sequence length="297" mass="34227">MTSSGHIAMSHDGLQATERKDSNTSSQNLFEQQKQVNPPHNGSRVDPPTHVHEWLWGCCNCGKSGGLTSFILFCPECQHDLCTECPWEPAQIDLKETLFNDHELALHNTMTLSHPILTAPPDSHSFPEQSSNVRDNNQVQQQNLKLESRRKRGRRQLSTSKSRVDSGRTFACHFSKRCPQHYNPWTGGDKYLKCLYPNPCDLRHILDHLRHHTLPYYRCQQCFAKFQEESDLLQHKKSSQPCTPMWPPPSDGIDKHQWIRIGDSISTVKNPGRSKEERWFDIWEIIFPGVQQPQSPL</sequence>